<dbReference type="InterPro" id="IPR020904">
    <property type="entry name" value="Sc_DH/Rdtase_CS"/>
</dbReference>
<dbReference type="PANTHER" id="PTHR42879">
    <property type="entry name" value="3-OXOACYL-(ACYL-CARRIER-PROTEIN) REDUCTASE"/>
    <property type="match status" value="1"/>
</dbReference>
<dbReference type="PROSITE" id="PS00061">
    <property type="entry name" value="ADH_SHORT"/>
    <property type="match status" value="1"/>
</dbReference>
<accession>W4L259</accession>
<protein>
    <recommendedName>
        <fullName evidence="4">3-oxoacyl-ACP reductase</fullName>
    </recommendedName>
</protein>
<name>W4L259_ENTF1</name>
<organism evidence="2 3">
    <name type="scientific">Entotheonella factor</name>
    <dbReference type="NCBI Taxonomy" id="1429438"/>
    <lineage>
        <taxon>Bacteria</taxon>
        <taxon>Pseudomonadati</taxon>
        <taxon>Nitrospinota/Tectimicrobiota group</taxon>
        <taxon>Candidatus Tectimicrobiota</taxon>
        <taxon>Candidatus Entotheonellia</taxon>
        <taxon>Candidatus Entotheonellales</taxon>
        <taxon>Candidatus Entotheonellaceae</taxon>
        <taxon>Candidatus Entotheonella</taxon>
    </lineage>
</organism>
<dbReference type="GO" id="GO:0032787">
    <property type="term" value="P:monocarboxylic acid metabolic process"/>
    <property type="evidence" value="ECO:0007669"/>
    <property type="project" value="UniProtKB-ARBA"/>
</dbReference>
<dbReference type="FunFam" id="3.40.50.720:FF:000084">
    <property type="entry name" value="Short-chain dehydrogenase reductase"/>
    <property type="match status" value="1"/>
</dbReference>
<proteinExistence type="inferred from homology"/>
<dbReference type="PRINTS" id="PR00081">
    <property type="entry name" value="GDHRDH"/>
</dbReference>
<reference evidence="2 3" key="1">
    <citation type="journal article" date="2014" name="Nature">
        <title>An environmental bacterial taxon with a large and distinct metabolic repertoire.</title>
        <authorList>
            <person name="Wilson M.C."/>
            <person name="Mori T."/>
            <person name="Ruckert C."/>
            <person name="Uria A.R."/>
            <person name="Helf M.J."/>
            <person name="Takada K."/>
            <person name="Gernert C."/>
            <person name="Steffens U.A."/>
            <person name="Heycke N."/>
            <person name="Schmitt S."/>
            <person name="Rinke C."/>
            <person name="Helfrich E.J."/>
            <person name="Brachmann A.O."/>
            <person name="Gurgui C."/>
            <person name="Wakimoto T."/>
            <person name="Kracht M."/>
            <person name="Crusemann M."/>
            <person name="Hentschel U."/>
            <person name="Abe I."/>
            <person name="Matsunaga S."/>
            <person name="Kalinowski J."/>
            <person name="Takeyama H."/>
            <person name="Piel J."/>
        </authorList>
    </citation>
    <scope>NUCLEOTIDE SEQUENCE [LARGE SCALE GENOMIC DNA]</scope>
    <source>
        <strain evidence="3">TSY1</strain>
    </source>
</reference>
<dbReference type="SUPFAM" id="SSF51735">
    <property type="entry name" value="NAD(P)-binding Rossmann-fold domains"/>
    <property type="match status" value="1"/>
</dbReference>
<dbReference type="Pfam" id="PF13561">
    <property type="entry name" value="adh_short_C2"/>
    <property type="match status" value="1"/>
</dbReference>
<dbReference type="HOGENOM" id="CLU_010194_1_0_7"/>
<dbReference type="CDD" id="cd05233">
    <property type="entry name" value="SDR_c"/>
    <property type="match status" value="1"/>
</dbReference>
<evidence type="ECO:0008006" key="4">
    <source>
        <dbReference type="Google" id="ProtNLM"/>
    </source>
</evidence>
<evidence type="ECO:0000256" key="1">
    <source>
        <dbReference type="ARBA" id="ARBA00006484"/>
    </source>
</evidence>
<dbReference type="InterPro" id="IPR050259">
    <property type="entry name" value="SDR"/>
</dbReference>
<dbReference type="PANTHER" id="PTHR42879:SF2">
    <property type="entry name" value="3-OXOACYL-[ACYL-CARRIER-PROTEIN] REDUCTASE FABG"/>
    <property type="match status" value="1"/>
</dbReference>
<evidence type="ECO:0000313" key="3">
    <source>
        <dbReference type="Proteomes" id="UP000019141"/>
    </source>
</evidence>
<gene>
    <name evidence="2" type="ORF">ETSY1_44810</name>
</gene>
<dbReference type="Proteomes" id="UP000019141">
    <property type="component" value="Unassembled WGS sequence"/>
</dbReference>
<dbReference type="InterPro" id="IPR002347">
    <property type="entry name" value="SDR_fam"/>
</dbReference>
<sequence>MTQRFEKQSVIVTGAGSGIGLATATGFAQEGASVMIADLSARRAQATVEAIEAQGGTAIWRKMDASEPEDFESTIQAALDAFGRLDVMVNNAGYGVPMPLESLSIEDWNRTLAVTLTSTFLGIKYTVPIFRRQGGGVIVNTASISGIRADYGMGAYNAAKAGVINLTRNAALENAPHHIRVNCVCPGGINTRVSQILGRDDEEGFRQTMGDAHPLGRMGEPEEIAHAI</sequence>
<keyword evidence="3" id="KW-1185">Reference proteome</keyword>
<feature type="non-terminal residue" evidence="2">
    <location>
        <position position="228"/>
    </location>
</feature>
<dbReference type="EMBL" id="AZHW01001614">
    <property type="protein sequence ID" value="ETW92173.1"/>
    <property type="molecule type" value="Genomic_DNA"/>
</dbReference>
<comment type="similarity">
    <text evidence="1">Belongs to the short-chain dehydrogenases/reductases (SDR) family.</text>
</comment>
<dbReference type="Gene3D" id="3.40.50.720">
    <property type="entry name" value="NAD(P)-binding Rossmann-like Domain"/>
    <property type="match status" value="1"/>
</dbReference>
<dbReference type="AlphaFoldDB" id="W4L259"/>
<dbReference type="PRINTS" id="PR00080">
    <property type="entry name" value="SDRFAMILY"/>
</dbReference>
<evidence type="ECO:0000313" key="2">
    <source>
        <dbReference type="EMBL" id="ETW92173.1"/>
    </source>
</evidence>
<comment type="caution">
    <text evidence="2">The sequence shown here is derived from an EMBL/GenBank/DDBJ whole genome shotgun (WGS) entry which is preliminary data.</text>
</comment>
<dbReference type="InterPro" id="IPR036291">
    <property type="entry name" value="NAD(P)-bd_dom_sf"/>
</dbReference>